<feature type="signal peptide" evidence="1">
    <location>
        <begin position="1"/>
        <end position="21"/>
    </location>
</feature>
<dbReference type="EMBL" id="QFYP01000001">
    <property type="protein sequence ID" value="RAK61563.1"/>
    <property type="molecule type" value="Genomic_DNA"/>
</dbReference>
<dbReference type="Proteomes" id="UP000249842">
    <property type="component" value="Unassembled WGS sequence"/>
</dbReference>
<sequence length="136" mass="14583">MRILGGVLLAAGLALAGCATAPLPTCPAGQERLRTAQLFFGRNIGDKPGVSDAAFRKFVDDELTPRFPDGLTILDGGGQWRGPENQLIREASKVVLIVLPKTKDAGQRVDTVRAAYKTRFQQDAVLLITQASCVSF</sequence>
<proteinExistence type="predicted"/>
<evidence type="ECO:0000313" key="3">
    <source>
        <dbReference type="Proteomes" id="UP000249842"/>
    </source>
</evidence>
<dbReference type="RefSeq" id="WP_111458853.1">
    <property type="nucleotide sequence ID" value="NZ_QFYP01000001.1"/>
</dbReference>
<dbReference type="Pfam" id="PF12098">
    <property type="entry name" value="DUF3574"/>
    <property type="match status" value="1"/>
</dbReference>
<accession>A0A328B2X7</accession>
<evidence type="ECO:0000313" key="2">
    <source>
        <dbReference type="EMBL" id="RAK61563.1"/>
    </source>
</evidence>
<organism evidence="2 3">
    <name type="scientific">Phenylobacterium hankyongense</name>
    <dbReference type="NCBI Taxonomy" id="1813876"/>
    <lineage>
        <taxon>Bacteria</taxon>
        <taxon>Pseudomonadati</taxon>
        <taxon>Pseudomonadota</taxon>
        <taxon>Alphaproteobacteria</taxon>
        <taxon>Caulobacterales</taxon>
        <taxon>Caulobacteraceae</taxon>
        <taxon>Phenylobacterium</taxon>
    </lineage>
</organism>
<keyword evidence="3" id="KW-1185">Reference proteome</keyword>
<keyword evidence="1" id="KW-0732">Signal</keyword>
<comment type="caution">
    <text evidence="2">The sequence shown here is derived from an EMBL/GenBank/DDBJ whole genome shotgun (WGS) entry which is preliminary data.</text>
</comment>
<feature type="chain" id="PRO_5016431308" evidence="1">
    <location>
        <begin position="22"/>
        <end position="136"/>
    </location>
</feature>
<dbReference type="InterPro" id="IPR021957">
    <property type="entry name" value="DUF3574"/>
</dbReference>
<dbReference type="OrthoDB" id="794286at2"/>
<name>A0A328B2X7_9CAUL</name>
<gene>
    <name evidence="2" type="ORF">DJ021_18030</name>
</gene>
<evidence type="ECO:0000256" key="1">
    <source>
        <dbReference type="SAM" id="SignalP"/>
    </source>
</evidence>
<reference evidence="3" key="1">
    <citation type="submission" date="2018-05" db="EMBL/GenBank/DDBJ databases">
        <authorList>
            <person name="Li X."/>
        </authorList>
    </citation>
    <scope>NUCLEOTIDE SEQUENCE [LARGE SCALE GENOMIC DNA]</scope>
    <source>
        <strain evidence="3">HKS-05</strain>
    </source>
</reference>
<protein>
    <submittedName>
        <fullName evidence="2">DUF3574 domain-containing protein</fullName>
    </submittedName>
</protein>
<dbReference type="PROSITE" id="PS51257">
    <property type="entry name" value="PROKAR_LIPOPROTEIN"/>
    <property type="match status" value="1"/>
</dbReference>
<dbReference type="AlphaFoldDB" id="A0A328B2X7"/>